<organism evidence="2 3">
    <name type="scientific">Aliiglaciecola litoralis</name>
    <dbReference type="NCBI Taxonomy" id="582857"/>
    <lineage>
        <taxon>Bacteria</taxon>
        <taxon>Pseudomonadati</taxon>
        <taxon>Pseudomonadota</taxon>
        <taxon>Gammaproteobacteria</taxon>
        <taxon>Alteromonadales</taxon>
        <taxon>Alteromonadaceae</taxon>
        <taxon>Aliiglaciecola</taxon>
    </lineage>
</organism>
<evidence type="ECO:0000313" key="2">
    <source>
        <dbReference type="EMBL" id="GAA0853818.1"/>
    </source>
</evidence>
<dbReference type="RefSeq" id="WP_343856665.1">
    <property type="nucleotide sequence ID" value="NZ_BAAAFD010000002.1"/>
</dbReference>
<evidence type="ECO:0008006" key="4">
    <source>
        <dbReference type="Google" id="ProtNLM"/>
    </source>
</evidence>
<proteinExistence type="predicted"/>
<keyword evidence="1" id="KW-0472">Membrane</keyword>
<keyword evidence="3" id="KW-1185">Reference proteome</keyword>
<dbReference type="Proteomes" id="UP001500359">
    <property type="component" value="Unassembled WGS sequence"/>
</dbReference>
<reference evidence="3" key="1">
    <citation type="journal article" date="2019" name="Int. J. Syst. Evol. Microbiol.">
        <title>The Global Catalogue of Microorganisms (GCM) 10K type strain sequencing project: providing services to taxonomists for standard genome sequencing and annotation.</title>
        <authorList>
            <consortium name="The Broad Institute Genomics Platform"/>
            <consortium name="The Broad Institute Genome Sequencing Center for Infectious Disease"/>
            <person name="Wu L."/>
            <person name="Ma J."/>
        </authorList>
    </citation>
    <scope>NUCLEOTIDE SEQUENCE [LARGE SCALE GENOMIC DNA]</scope>
    <source>
        <strain evidence="3">JCM 15896</strain>
    </source>
</reference>
<keyword evidence="1" id="KW-0812">Transmembrane</keyword>
<evidence type="ECO:0000256" key="1">
    <source>
        <dbReference type="SAM" id="Phobius"/>
    </source>
</evidence>
<keyword evidence="1" id="KW-1133">Transmembrane helix</keyword>
<sequence>MNKFDYKFDAAPNGKTKIIRYFVYTFLVVLATFSFVYLVHYTGDALAIDVNKPLREIPTHIVIIGFLGILVALVLIYSILLWVAKSIFTKFTV</sequence>
<comment type="caution">
    <text evidence="2">The sequence shown here is derived from an EMBL/GenBank/DDBJ whole genome shotgun (WGS) entry which is preliminary data.</text>
</comment>
<protein>
    <recommendedName>
        <fullName evidence="4">DUF3955 domain-containing protein</fullName>
    </recommendedName>
</protein>
<name>A0ABP3WR28_9ALTE</name>
<dbReference type="EMBL" id="BAAAFD010000002">
    <property type="protein sequence ID" value="GAA0853818.1"/>
    <property type="molecule type" value="Genomic_DNA"/>
</dbReference>
<accession>A0ABP3WR28</accession>
<evidence type="ECO:0000313" key="3">
    <source>
        <dbReference type="Proteomes" id="UP001500359"/>
    </source>
</evidence>
<feature type="transmembrane region" description="Helical" evidence="1">
    <location>
        <begin position="61"/>
        <end position="84"/>
    </location>
</feature>
<gene>
    <name evidence="2" type="ORF">GCM10009114_07520</name>
</gene>
<feature type="transmembrane region" description="Helical" evidence="1">
    <location>
        <begin position="21"/>
        <end position="41"/>
    </location>
</feature>